<evidence type="ECO:0000256" key="1">
    <source>
        <dbReference type="SAM" id="MobiDB-lite"/>
    </source>
</evidence>
<evidence type="ECO:0000313" key="3">
    <source>
        <dbReference type="Proteomes" id="UP000803844"/>
    </source>
</evidence>
<dbReference type="Pfam" id="PF14441">
    <property type="entry name" value="OTT_1508_deam"/>
    <property type="match status" value="1"/>
</dbReference>
<dbReference type="RefSeq" id="XP_040773549.1">
    <property type="nucleotide sequence ID" value="XM_040920796.1"/>
</dbReference>
<keyword evidence="3" id="KW-1185">Reference proteome</keyword>
<reference evidence="2" key="1">
    <citation type="journal article" date="2020" name="Phytopathology">
        <title>Genome sequence of the chestnut blight fungus Cryphonectria parasitica EP155: A fundamental resource for an archetypical invasive plant pathogen.</title>
        <authorList>
            <person name="Crouch J.A."/>
            <person name="Dawe A."/>
            <person name="Aerts A."/>
            <person name="Barry K."/>
            <person name="Churchill A.C.L."/>
            <person name="Grimwood J."/>
            <person name="Hillman B."/>
            <person name="Milgroom M.G."/>
            <person name="Pangilinan J."/>
            <person name="Smith M."/>
            <person name="Salamov A."/>
            <person name="Schmutz J."/>
            <person name="Yadav J."/>
            <person name="Grigoriev I.V."/>
            <person name="Nuss D."/>
        </authorList>
    </citation>
    <scope>NUCLEOTIDE SEQUENCE</scope>
    <source>
        <strain evidence="2">EP155</strain>
    </source>
</reference>
<organism evidence="2 3">
    <name type="scientific">Cryphonectria parasitica (strain ATCC 38755 / EP155)</name>
    <dbReference type="NCBI Taxonomy" id="660469"/>
    <lineage>
        <taxon>Eukaryota</taxon>
        <taxon>Fungi</taxon>
        <taxon>Dikarya</taxon>
        <taxon>Ascomycota</taxon>
        <taxon>Pezizomycotina</taxon>
        <taxon>Sordariomycetes</taxon>
        <taxon>Sordariomycetidae</taxon>
        <taxon>Diaporthales</taxon>
        <taxon>Cryphonectriaceae</taxon>
        <taxon>Cryphonectria-Endothia species complex</taxon>
        <taxon>Cryphonectria</taxon>
    </lineage>
</organism>
<feature type="compositionally biased region" description="Polar residues" evidence="1">
    <location>
        <begin position="642"/>
        <end position="652"/>
    </location>
</feature>
<name>A0A9P4XXY5_CRYP1</name>
<dbReference type="EMBL" id="MU032350">
    <property type="protein sequence ID" value="KAF3762570.1"/>
    <property type="molecule type" value="Genomic_DNA"/>
</dbReference>
<feature type="region of interest" description="Disordered" evidence="1">
    <location>
        <begin position="642"/>
        <end position="683"/>
    </location>
</feature>
<proteinExistence type="predicted"/>
<feature type="compositionally biased region" description="Basic and acidic residues" evidence="1">
    <location>
        <begin position="664"/>
        <end position="675"/>
    </location>
</feature>
<feature type="region of interest" description="Disordered" evidence="1">
    <location>
        <begin position="1"/>
        <end position="96"/>
    </location>
</feature>
<evidence type="ECO:0000313" key="2">
    <source>
        <dbReference type="EMBL" id="KAF3762570.1"/>
    </source>
</evidence>
<dbReference type="GeneID" id="63837925"/>
<protein>
    <submittedName>
        <fullName evidence="2">Uncharacterized protein</fullName>
    </submittedName>
</protein>
<dbReference type="AlphaFoldDB" id="A0A9P4XXY5"/>
<feature type="compositionally biased region" description="Low complexity" evidence="1">
    <location>
        <begin position="9"/>
        <end position="35"/>
    </location>
</feature>
<dbReference type="OrthoDB" id="4851849at2759"/>
<feature type="compositionally biased region" description="Pro residues" evidence="1">
    <location>
        <begin position="47"/>
        <end position="57"/>
    </location>
</feature>
<gene>
    <name evidence="2" type="ORF">M406DRAFT_332947</name>
</gene>
<dbReference type="InterPro" id="IPR027796">
    <property type="entry name" value="OTT_1508_deam-like"/>
</dbReference>
<dbReference type="Proteomes" id="UP000803844">
    <property type="component" value="Unassembled WGS sequence"/>
</dbReference>
<accession>A0A9P4XXY5</accession>
<sequence>MPNKKKAAPKASKVPGKQQNVPSGGATSSKSASAGPKKKQQKKEPNSKPPIPPPPQIQKPRHPPKQTQVKVVKSGSTKAPDKTETTNENKATNKSKARVKINPIPQVVSPVTPGCSKVPRLLEPSQSVRCAENIVLLEMLTPLPGTERQHLEQPPYQLHESTCRRTLTFDQESKLVTTLAFLSGISDDQEHVTADGFEKIFGELRSALPAASERGAATTQEVVFNQIIALHRERILKRLGSRMARFSGGKALKRFIGLHFRDFIETSWQAKARKRNFNMSPVQLEDYKTRSERLLVHLDSFDALETPKHADLKELVRHVATFLRRVPLERLLGRLNDQDMNANAKKRLLSCFAKTARVQESAKFLCKEAMNTQALRHITVEKQEGIISEYSLPPWVQKGISKAQPFTTRVNTTLLGSKVHAEIQILAHYENVGPAIVPARIIASSKKPCYLCDTLIGLHGRFAAPRSHGRLYPKWRLPTITDFLPLQDKLNRHLEQKITATIQRLAQIGKKPTIMLPNESSIFSLNLSASALTTLSNRSCLNLVSQALDEHGPQQSAAQIAENVTDDPAFIIHPNQEIDEMGVQDSGEIWETDETSGSSQMRNDGIPTLAMDRNIVEGGVLDEAKHGDKTIPFSHSKITGAVSSTSLRSSMSAKAASDSEDENDDHHGQGHESRTRIKLHRPPPFEPVMGRKDWFRSAGLDIFIDDSGLPFTPRWLNSKEAAAELRRHSELVDVKSLDTHKDALCSWKDADGKACFAFGNQVVVIDAHKA</sequence>
<comment type="caution">
    <text evidence="2">The sequence shown here is derived from an EMBL/GenBank/DDBJ whole genome shotgun (WGS) entry which is preliminary data.</text>
</comment>